<dbReference type="Proteomes" id="UP000320386">
    <property type="component" value="Chromosome"/>
</dbReference>
<dbReference type="GO" id="GO:0006166">
    <property type="term" value="P:purine ribonucleoside salvage"/>
    <property type="evidence" value="ECO:0007669"/>
    <property type="project" value="UniProtKB-UniRule"/>
</dbReference>
<dbReference type="Pfam" id="PF01048">
    <property type="entry name" value="PNP_UDP_1"/>
    <property type="match status" value="1"/>
</dbReference>
<gene>
    <name evidence="5" type="primary">mtnP</name>
    <name evidence="5" type="ORF">Pan265_01470</name>
</gene>
<dbReference type="Gene3D" id="3.40.50.1580">
    <property type="entry name" value="Nucleoside phosphorylase domain"/>
    <property type="match status" value="1"/>
</dbReference>
<keyword evidence="2 3" id="KW-0808">Transferase</keyword>
<sequence>MSETTMKLAVIGGSGLGDALGGEKGEVREVETPFGSPSGPIVETEWSGTPVYLLQRHGPGHLLNPSQVPYRANIYALKSLGVTHVVASGAVGSLRESVRPGDLMIPDQVIDKTTKRANTFYDAAAVHVELAEPFCPVMRRWLLEASERLASTRVVGSGTYVCMEGPAFSTRAESELHRSWGADLIGMTVMPEAKLAREAELAYALVALPTDFDCWRPVDPDQSRQDLLAEIIGNLQKATAASLALIREALSDLELLAAEPSPAHRALALGIWSDKAKIPPEEVERLGVLWGRYFKGEG</sequence>
<dbReference type="GO" id="GO:0017061">
    <property type="term" value="F:S-methyl-5-thioadenosine phosphorylase activity"/>
    <property type="evidence" value="ECO:0007669"/>
    <property type="project" value="InterPro"/>
</dbReference>
<dbReference type="PANTHER" id="PTHR42679:SF2">
    <property type="entry name" value="S-METHYL-5'-THIOADENOSINE PHOSPHORYLASE"/>
    <property type="match status" value="1"/>
</dbReference>
<keyword evidence="1 3" id="KW-0328">Glycosyltransferase</keyword>
<accession>A0A518BTM6</accession>
<feature type="binding site" evidence="3">
    <location>
        <position position="14"/>
    </location>
    <ligand>
        <name>phosphate</name>
        <dbReference type="ChEBI" id="CHEBI:43474"/>
    </ligand>
</feature>
<comment type="similarity">
    <text evidence="3">Belongs to the PNP/MTAP phosphorylase family. MTAP subfamily.</text>
</comment>
<feature type="binding site" evidence="3">
    <location>
        <begin position="56"/>
        <end position="57"/>
    </location>
    <ligand>
        <name>phosphate</name>
        <dbReference type="ChEBI" id="CHEBI:43474"/>
    </ligand>
</feature>
<feature type="binding site" evidence="3">
    <location>
        <position position="187"/>
    </location>
    <ligand>
        <name>substrate</name>
    </ligand>
</feature>
<dbReference type="InterPro" id="IPR010044">
    <property type="entry name" value="MTAP"/>
</dbReference>
<feature type="domain" description="Nucleoside phosphorylase" evidence="4">
    <location>
        <begin position="7"/>
        <end position="250"/>
    </location>
</feature>
<dbReference type="EMBL" id="CP036280">
    <property type="protein sequence ID" value="QDU70324.1"/>
    <property type="molecule type" value="Genomic_DNA"/>
</dbReference>
<comment type="catalytic activity">
    <reaction evidence="3">
        <text>a purine D-ribonucleoside + phosphate = a purine nucleobase + alpha-D-ribose 1-phosphate</text>
        <dbReference type="Rhea" id="RHEA:19805"/>
        <dbReference type="ChEBI" id="CHEBI:26386"/>
        <dbReference type="ChEBI" id="CHEBI:43474"/>
        <dbReference type="ChEBI" id="CHEBI:57720"/>
        <dbReference type="ChEBI" id="CHEBI:142355"/>
        <dbReference type="EC" id="2.4.2.1"/>
    </reaction>
</comment>
<dbReference type="CDD" id="cd09010">
    <property type="entry name" value="MTAP_SsMTAPII_like_MTIP"/>
    <property type="match status" value="1"/>
</dbReference>
<evidence type="ECO:0000313" key="6">
    <source>
        <dbReference type="Proteomes" id="UP000320386"/>
    </source>
</evidence>
<keyword evidence="6" id="KW-1185">Reference proteome</keyword>
<dbReference type="InterPro" id="IPR035994">
    <property type="entry name" value="Nucleoside_phosphorylase_sf"/>
</dbReference>
<feature type="binding site" evidence="3">
    <location>
        <begin position="211"/>
        <end position="213"/>
    </location>
    <ligand>
        <name>substrate</name>
    </ligand>
</feature>
<dbReference type="SUPFAM" id="SSF53167">
    <property type="entry name" value="Purine and uridine phosphorylases"/>
    <property type="match status" value="1"/>
</dbReference>
<evidence type="ECO:0000256" key="3">
    <source>
        <dbReference type="HAMAP-Rule" id="MF_01963"/>
    </source>
</evidence>
<comment type="pathway">
    <text evidence="3">Purine metabolism; purine nucleoside salvage.</text>
</comment>
<dbReference type="GO" id="GO:0019509">
    <property type="term" value="P:L-methionine salvage from methylthioadenosine"/>
    <property type="evidence" value="ECO:0007669"/>
    <property type="project" value="TreeGrafter"/>
</dbReference>
<dbReference type="EC" id="2.4.2.1" evidence="3"/>
<organism evidence="5 6">
    <name type="scientific">Mucisphaera calidilacus</name>
    <dbReference type="NCBI Taxonomy" id="2527982"/>
    <lineage>
        <taxon>Bacteria</taxon>
        <taxon>Pseudomonadati</taxon>
        <taxon>Planctomycetota</taxon>
        <taxon>Phycisphaerae</taxon>
        <taxon>Phycisphaerales</taxon>
        <taxon>Phycisphaeraceae</taxon>
        <taxon>Mucisphaera</taxon>
    </lineage>
</organism>
<dbReference type="NCBIfam" id="TIGR01694">
    <property type="entry name" value="MTAP"/>
    <property type="match status" value="1"/>
</dbReference>
<comment type="caution">
    <text evidence="3">Lacks conserved residue(s) required for the propagation of feature annotation.</text>
</comment>
<evidence type="ECO:0000259" key="4">
    <source>
        <dbReference type="Pfam" id="PF01048"/>
    </source>
</evidence>
<dbReference type="GO" id="GO:0005829">
    <property type="term" value="C:cytosol"/>
    <property type="evidence" value="ECO:0007669"/>
    <property type="project" value="TreeGrafter"/>
</dbReference>
<dbReference type="HAMAP" id="MF_01963">
    <property type="entry name" value="MTAP"/>
    <property type="match status" value="1"/>
</dbReference>
<evidence type="ECO:0000256" key="2">
    <source>
        <dbReference type="ARBA" id="ARBA00022679"/>
    </source>
</evidence>
<reference evidence="5 6" key="1">
    <citation type="submission" date="2019-02" db="EMBL/GenBank/DDBJ databases">
        <title>Deep-cultivation of Planctomycetes and their phenomic and genomic characterization uncovers novel biology.</title>
        <authorList>
            <person name="Wiegand S."/>
            <person name="Jogler M."/>
            <person name="Boedeker C."/>
            <person name="Pinto D."/>
            <person name="Vollmers J."/>
            <person name="Rivas-Marin E."/>
            <person name="Kohn T."/>
            <person name="Peeters S.H."/>
            <person name="Heuer A."/>
            <person name="Rast P."/>
            <person name="Oberbeckmann S."/>
            <person name="Bunk B."/>
            <person name="Jeske O."/>
            <person name="Meyerdierks A."/>
            <person name="Storesund J.E."/>
            <person name="Kallscheuer N."/>
            <person name="Luecker S."/>
            <person name="Lage O.M."/>
            <person name="Pohl T."/>
            <person name="Merkel B.J."/>
            <person name="Hornburger P."/>
            <person name="Mueller R.-W."/>
            <person name="Bruemmer F."/>
            <person name="Labrenz M."/>
            <person name="Spormann A.M."/>
            <person name="Op den Camp H."/>
            <person name="Overmann J."/>
            <person name="Amann R."/>
            <person name="Jetten M.S.M."/>
            <person name="Mascher T."/>
            <person name="Medema M.H."/>
            <person name="Devos D.P."/>
            <person name="Kaster A.-K."/>
            <person name="Ovreas L."/>
            <person name="Rohde M."/>
            <person name="Galperin M.Y."/>
            <person name="Jogler C."/>
        </authorList>
    </citation>
    <scope>NUCLEOTIDE SEQUENCE [LARGE SCALE GENOMIC DNA]</scope>
    <source>
        <strain evidence="5 6">Pan265</strain>
    </source>
</reference>
<protein>
    <recommendedName>
        <fullName evidence="3">Purine nucleoside phosphorylase</fullName>
        <shortName evidence="3">PNP</shortName>
        <ecNumber evidence="3">2.4.2.1</ecNumber>
    </recommendedName>
</protein>
<evidence type="ECO:0000313" key="5">
    <source>
        <dbReference type="EMBL" id="QDU70324.1"/>
    </source>
</evidence>
<keyword evidence="3" id="KW-0660">Purine salvage</keyword>
<dbReference type="AlphaFoldDB" id="A0A518BTM6"/>
<evidence type="ECO:0000256" key="1">
    <source>
        <dbReference type="ARBA" id="ARBA00022676"/>
    </source>
</evidence>
<feature type="site" description="Important for substrate specificity" evidence="3">
    <location>
        <position position="169"/>
    </location>
</feature>
<dbReference type="RefSeq" id="WP_236254525.1">
    <property type="nucleotide sequence ID" value="NZ_CP036280.1"/>
</dbReference>
<name>A0A518BTM6_9BACT</name>
<dbReference type="UniPathway" id="UPA00606"/>
<dbReference type="PANTHER" id="PTHR42679">
    <property type="entry name" value="S-METHYL-5'-THIOADENOSINE PHOSPHORYLASE"/>
    <property type="match status" value="1"/>
</dbReference>
<feature type="site" description="Important for substrate specificity" evidence="3">
    <location>
        <position position="228"/>
    </location>
</feature>
<proteinExistence type="inferred from homology"/>
<comment type="miscellaneous">
    <text evidence="3">Although this enzyme belongs to the family of MTA phosphorylases based on sequence homology, it lacks several conserved amino acids in the substrate binding pocket that confer specificity towards MTA.</text>
</comment>
<comment type="subunit">
    <text evidence="3">Homohexamer. Dimer of a homotrimer.</text>
</comment>
<comment type="function">
    <text evidence="3">Purine nucleoside phosphorylase involved in purine salvage.</text>
</comment>
<feature type="binding site" evidence="3">
    <location>
        <position position="188"/>
    </location>
    <ligand>
        <name>phosphate</name>
        <dbReference type="ChEBI" id="CHEBI:43474"/>
    </ligand>
</feature>
<dbReference type="KEGG" id="mcad:Pan265_01470"/>
<dbReference type="InterPro" id="IPR000845">
    <property type="entry name" value="Nucleoside_phosphorylase_d"/>
</dbReference>